<dbReference type="EMBL" id="JBIASD010000028">
    <property type="protein sequence ID" value="MFF3670217.1"/>
    <property type="molecule type" value="Genomic_DNA"/>
</dbReference>
<keyword evidence="2" id="KW-1185">Reference proteome</keyword>
<evidence type="ECO:0000313" key="2">
    <source>
        <dbReference type="Proteomes" id="UP001602013"/>
    </source>
</evidence>
<proteinExistence type="predicted"/>
<protein>
    <submittedName>
        <fullName evidence="1">Uncharacterized protein</fullName>
    </submittedName>
</protein>
<reference evidence="1 2" key="1">
    <citation type="submission" date="2024-10" db="EMBL/GenBank/DDBJ databases">
        <title>The Natural Products Discovery Center: Release of the First 8490 Sequenced Strains for Exploring Actinobacteria Biosynthetic Diversity.</title>
        <authorList>
            <person name="Kalkreuter E."/>
            <person name="Kautsar S.A."/>
            <person name="Yang D."/>
            <person name="Bader C.D."/>
            <person name="Teijaro C.N."/>
            <person name="Fluegel L."/>
            <person name="Davis C.M."/>
            <person name="Simpson J.R."/>
            <person name="Lauterbach L."/>
            <person name="Steele A.D."/>
            <person name="Gui C."/>
            <person name="Meng S."/>
            <person name="Li G."/>
            <person name="Viehrig K."/>
            <person name="Ye F."/>
            <person name="Su P."/>
            <person name="Kiefer A.F."/>
            <person name="Nichols A."/>
            <person name="Cepeda A.J."/>
            <person name="Yan W."/>
            <person name="Fan B."/>
            <person name="Jiang Y."/>
            <person name="Adhikari A."/>
            <person name="Zheng C.-J."/>
            <person name="Schuster L."/>
            <person name="Cowan T.M."/>
            <person name="Smanski M.J."/>
            <person name="Chevrette M.G."/>
            <person name="De Carvalho L.P.S."/>
            <person name="Shen B."/>
        </authorList>
    </citation>
    <scope>NUCLEOTIDE SEQUENCE [LARGE SCALE GENOMIC DNA]</scope>
    <source>
        <strain evidence="1 2">NPDC002173</strain>
    </source>
</reference>
<comment type="caution">
    <text evidence="1">The sequence shown here is derived from an EMBL/GenBank/DDBJ whole genome shotgun (WGS) entry which is preliminary data.</text>
</comment>
<evidence type="ECO:0000313" key="1">
    <source>
        <dbReference type="EMBL" id="MFF3670217.1"/>
    </source>
</evidence>
<name>A0ABW6T1F7_9ACTN</name>
<dbReference type="Proteomes" id="UP001602013">
    <property type="component" value="Unassembled WGS sequence"/>
</dbReference>
<gene>
    <name evidence="1" type="ORF">ACFYXI_31985</name>
</gene>
<dbReference type="RefSeq" id="WP_067138899.1">
    <property type="nucleotide sequence ID" value="NZ_BBYJ01000024.1"/>
</dbReference>
<sequence length="66" mass="7053">MNRDWRNGSVELVDGYTITDGEGRAVGAAQGVRFAIEGGFVNIEVPGVAEVQVVSAPAVRRIVCHR</sequence>
<accession>A0ABW6T1F7</accession>
<organism evidence="1 2">
    <name type="scientific">Microtetraspora malaysiensis</name>
    <dbReference type="NCBI Taxonomy" id="161358"/>
    <lineage>
        <taxon>Bacteria</taxon>
        <taxon>Bacillati</taxon>
        <taxon>Actinomycetota</taxon>
        <taxon>Actinomycetes</taxon>
        <taxon>Streptosporangiales</taxon>
        <taxon>Streptosporangiaceae</taxon>
        <taxon>Microtetraspora</taxon>
    </lineage>
</organism>